<feature type="region of interest" description="Disordered" evidence="2">
    <location>
        <begin position="1"/>
        <end position="25"/>
    </location>
</feature>
<name>A0A5M3T0M3_LIMPL</name>
<evidence type="ECO:0000313" key="4">
    <source>
        <dbReference type="Proteomes" id="UP000326169"/>
    </source>
</evidence>
<keyword evidence="4" id="KW-1185">Reference proteome</keyword>
<dbReference type="Pfam" id="PF00805">
    <property type="entry name" value="Pentapeptide"/>
    <property type="match status" value="7"/>
</dbReference>
<dbReference type="RefSeq" id="WP_152088411.1">
    <property type="nucleotide sequence ID" value="NZ_BIMW01000059.1"/>
</dbReference>
<reference evidence="3 4" key="1">
    <citation type="journal article" date="2019" name="J Genomics">
        <title>The Draft Genome of a Hydrogen-producing Cyanobacterium, Arthrospira platensis NIES-46.</title>
        <authorList>
            <person name="Suzuki S."/>
            <person name="Yamaguchi H."/>
            <person name="Kawachi M."/>
        </authorList>
    </citation>
    <scope>NUCLEOTIDE SEQUENCE [LARGE SCALE GENOMIC DNA]</scope>
    <source>
        <strain evidence="3 4">NIES-46</strain>
    </source>
</reference>
<comment type="caution">
    <text evidence="3">The sequence shown here is derived from an EMBL/GenBank/DDBJ whole genome shotgun (WGS) entry which is preliminary data.</text>
</comment>
<protein>
    <submittedName>
        <fullName evidence="3">Pentapeptide repeat-containing protein</fullName>
    </submittedName>
</protein>
<evidence type="ECO:0000313" key="3">
    <source>
        <dbReference type="EMBL" id="GCE93014.1"/>
    </source>
</evidence>
<dbReference type="PANTHER" id="PTHR47485:SF1">
    <property type="entry name" value="THYLAKOID LUMENAL 17.4 KDA PROTEIN, CHLOROPLASTIC"/>
    <property type="match status" value="1"/>
</dbReference>
<keyword evidence="1" id="KW-0677">Repeat</keyword>
<dbReference type="Gene3D" id="2.160.20.80">
    <property type="entry name" value="E3 ubiquitin-protein ligase SopA"/>
    <property type="match status" value="3"/>
</dbReference>
<dbReference type="GeneID" id="301681969"/>
<sequence length="740" mass="83636">MASFDKPSGTYEQGEKSSSFYHNQSDTERVQEKIYQYFIERVKQEKPDEVLAKFEAIFLKFSGPVDREIKQSLKYLIAKNQQQKFQELIKRTCYILINNWYVGRYSECVQKLIAKLNEVREQEFGGDEEHICLHNWLIKFLNSSDYQDIKAVTQVTVNQNWSDRYKTYLLVSQYANPDNSWEHREVARNLSQKLRDIYKFELAMYLSRSESSNYPQNDLKNPTHLGAEVITLIKKAISTQSVSQSKVKADHFLEQVEPLKYGDFKHKFYDYLMVNVDSKHPFNVISSRLDKMLNDLGNQWSDRRINANMIQIVCNQTLEFLTMRSNGNPSPNFTLSMKHATHLTLAIILMKVVLISPNSREHLDLCISRIISYYQNSDEQQCKIVIQFLEVFNLVSTLFTENIQYNLVSIKSEDGILPSATELETSRLFSQFQGLDLRQTNLKGVNLKKMDLTGADMREKNLEGMSLIQLDLRLVNLAKANLSHAILNGSKLAVANLKGANLQEASLVKADLRRADLEEVNLSYASLTTAKLQRANLRSACLIEANLMAASLEGCDLKGADLSNANLESAKLNQANLAHANLRGVNLRNANLRGGNLEGAHLEGADLRGADLQGANLKGANLYRANFYQANITEGNFNGAKLRRVNFNRSDLRDAELIRVDLSKSRLRSACLRGANLSQSNLKGADLTRADLSNVKFTGADLSCTLIRHANLSGADLRNAKLEKANLFGSNTVGCIRNDV</sequence>
<accession>A0A5M3T0M3</accession>
<proteinExistence type="predicted"/>
<dbReference type="EMBL" id="BIMW01000059">
    <property type="protein sequence ID" value="GCE93014.1"/>
    <property type="molecule type" value="Genomic_DNA"/>
</dbReference>
<dbReference type="Proteomes" id="UP000326169">
    <property type="component" value="Unassembled WGS sequence"/>
</dbReference>
<gene>
    <name evidence="3" type="ORF">NIES46_10630</name>
</gene>
<evidence type="ECO:0000256" key="2">
    <source>
        <dbReference type="SAM" id="MobiDB-lite"/>
    </source>
</evidence>
<evidence type="ECO:0000256" key="1">
    <source>
        <dbReference type="ARBA" id="ARBA00022737"/>
    </source>
</evidence>
<dbReference type="InterPro" id="IPR001646">
    <property type="entry name" value="5peptide_repeat"/>
</dbReference>
<dbReference type="SUPFAM" id="SSF141571">
    <property type="entry name" value="Pentapeptide repeat-like"/>
    <property type="match status" value="2"/>
</dbReference>
<dbReference type="PANTHER" id="PTHR47485">
    <property type="entry name" value="THYLAKOID LUMENAL 17.4 KDA PROTEIN, CHLOROPLASTIC"/>
    <property type="match status" value="1"/>
</dbReference>
<organism evidence="3 4">
    <name type="scientific">Limnospira platensis NIES-46</name>
    <dbReference type="NCBI Taxonomy" id="1236695"/>
    <lineage>
        <taxon>Bacteria</taxon>
        <taxon>Bacillati</taxon>
        <taxon>Cyanobacteriota</taxon>
        <taxon>Cyanophyceae</taxon>
        <taxon>Oscillatoriophycideae</taxon>
        <taxon>Oscillatoriales</taxon>
        <taxon>Sirenicapillariaceae</taxon>
        <taxon>Limnospira</taxon>
    </lineage>
</organism>